<keyword evidence="2" id="KW-1185">Reference proteome</keyword>
<sequence length="113" mass="13090">MDIINDFMTTYHRENDDWNQLKNAAITICTAVLKEAGVAGNVTGRVKTDESLVKKLQKRGSVKAYNDHESIMKDQLDFVGLRIAVYFPDQKECVIRTLKDKFLYQSMRPFERD</sequence>
<dbReference type="PANTHER" id="PTHR41773:SF1">
    <property type="entry name" value="RELA_SPOT DOMAIN-CONTAINING PROTEIN"/>
    <property type="match status" value="1"/>
</dbReference>
<comment type="caution">
    <text evidence="1">The sequence shown here is derived from an EMBL/GenBank/DDBJ whole genome shotgun (WGS) entry which is preliminary data.</text>
</comment>
<organism evidence="1 2">
    <name type="scientific">Xylaria arbuscula</name>
    <dbReference type="NCBI Taxonomy" id="114810"/>
    <lineage>
        <taxon>Eukaryota</taxon>
        <taxon>Fungi</taxon>
        <taxon>Dikarya</taxon>
        <taxon>Ascomycota</taxon>
        <taxon>Pezizomycotina</taxon>
        <taxon>Sordariomycetes</taxon>
        <taxon>Xylariomycetidae</taxon>
        <taxon>Xylariales</taxon>
        <taxon>Xylariaceae</taxon>
        <taxon>Xylaria</taxon>
    </lineage>
</organism>
<dbReference type="AlphaFoldDB" id="A0A9W8N8Q1"/>
<protein>
    <submittedName>
        <fullName evidence="1">Uncharacterized protein</fullName>
    </submittedName>
</protein>
<dbReference type="Gene3D" id="3.30.460.10">
    <property type="entry name" value="Beta Polymerase, domain 2"/>
    <property type="match status" value="1"/>
</dbReference>
<evidence type="ECO:0000313" key="2">
    <source>
        <dbReference type="Proteomes" id="UP001148614"/>
    </source>
</evidence>
<gene>
    <name evidence="1" type="ORF">NPX13_g8279</name>
</gene>
<dbReference type="SUPFAM" id="SSF81301">
    <property type="entry name" value="Nucleotidyltransferase"/>
    <property type="match status" value="1"/>
</dbReference>
<evidence type="ECO:0000313" key="1">
    <source>
        <dbReference type="EMBL" id="KAJ3563214.1"/>
    </source>
</evidence>
<dbReference type="EMBL" id="JANPWZ010001791">
    <property type="protein sequence ID" value="KAJ3563214.1"/>
    <property type="molecule type" value="Genomic_DNA"/>
</dbReference>
<dbReference type="PANTHER" id="PTHR41773">
    <property type="entry name" value="GTP PYROPHOSPHATASE-RELATED"/>
    <property type="match status" value="1"/>
</dbReference>
<name>A0A9W8N8Q1_9PEZI</name>
<proteinExistence type="predicted"/>
<accession>A0A9W8N8Q1</accession>
<dbReference type="InterPro" id="IPR043519">
    <property type="entry name" value="NT_sf"/>
</dbReference>
<dbReference type="Proteomes" id="UP001148614">
    <property type="component" value="Unassembled WGS sequence"/>
</dbReference>
<reference evidence="1" key="1">
    <citation type="submission" date="2022-07" db="EMBL/GenBank/DDBJ databases">
        <title>Genome Sequence of Xylaria arbuscula.</title>
        <authorList>
            <person name="Buettner E."/>
        </authorList>
    </citation>
    <scope>NUCLEOTIDE SEQUENCE</scope>
    <source>
        <strain evidence="1">VT107</strain>
    </source>
</reference>